<organism evidence="3 4">
    <name type="scientific">Herbiconiux daphne</name>
    <dbReference type="NCBI Taxonomy" id="2970914"/>
    <lineage>
        <taxon>Bacteria</taxon>
        <taxon>Bacillati</taxon>
        <taxon>Actinomycetota</taxon>
        <taxon>Actinomycetes</taxon>
        <taxon>Micrococcales</taxon>
        <taxon>Microbacteriaceae</taxon>
        <taxon>Herbiconiux</taxon>
    </lineage>
</organism>
<evidence type="ECO:0008006" key="5">
    <source>
        <dbReference type="Google" id="ProtNLM"/>
    </source>
</evidence>
<keyword evidence="2" id="KW-1133">Transmembrane helix</keyword>
<feature type="transmembrane region" description="Helical" evidence="2">
    <location>
        <begin position="148"/>
        <end position="171"/>
    </location>
</feature>
<evidence type="ECO:0000256" key="1">
    <source>
        <dbReference type="SAM" id="MobiDB-lite"/>
    </source>
</evidence>
<feature type="compositionally biased region" description="Basic and acidic residues" evidence="1">
    <location>
        <begin position="1"/>
        <end position="13"/>
    </location>
</feature>
<dbReference type="RefSeq" id="WP_259538514.1">
    <property type="nucleotide sequence ID" value="NZ_JANLCJ010000002.1"/>
</dbReference>
<feature type="transmembrane region" description="Helical" evidence="2">
    <location>
        <begin position="47"/>
        <end position="68"/>
    </location>
</feature>
<keyword evidence="4" id="KW-1185">Reference proteome</keyword>
<feature type="transmembrane region" description="Helical" evidence="2">
    <location>
        <begin position="119"/>
        <end position="142"/>
    </location>
</feature>
<gene>
    <name evidence="3" type="ORF">N1032_08085</name>
</gene>
<accession>A0ABT2H192</accession>
<keyword evidence="2" id="KW-0472">Membrane</keyword>
<dbReference type="EMBL" id="JANLCJ010000002">
    <property type="protein sequence ID" value="MCS5733697.1"/>
    <property type="molecule type" value="Genomic_DNA"/>
</dbReference>
<dbReference type="Proteomes" id="UP001165586">
    <property type="component" value="Unassembled WGS sequence"/>
</dbReference>
<evidence type="ECO:0000313" key="4">
    <source>
        <dbReference type="Proteomes" id="UP001165586"/>
    </source>
</evidence>
<reference evidence="3" key="1">
    <citation type="submission" date="2022-08" db="EMBL/GenBank/DDBJ databases">
        <authorList>
            <person name="Deng Y."/>
            <person name="Han X.-F."/>
            <person name="Zhang Y.-Q."/>
        </authorList>
    </citation>
    <scope>NUCLEOTIDE SEQUENCE</scope>
    <source>
        <strain evidence="3">CPCC 203386</strain>
    </source>
</reference>
<keyword evidence="2" id="KW-0812">Transmembrane</keyword>
<feature type="transmembrane region" description="Helical" evidence="2">
    <location>
        <begin position="88"/>
        <end position="112"/>
    </location>
</feature>
<evidence type="ECO:0000256" key="2">
    <source>
        <dbReference type="SAM" id="Phobius"/>
    </source>
</evidence>
<sequence>MTDGAGWRDDSGARHRPRPWSVPKGDSQPASLPPLARVAMLAVPGGMLIGAVLGSLFPAAVLLGDLVFTGASAAAPVSFDYPLVASQVGLLIGVFLGFVIGLVVAGVVAACWALRLPRWAAAGVGSVVVVAVVAAAGIGLVGADPQTLSIVLLASTHGIGGIVLLTWIGGLRPGSASSRRR</sequence>
<proteinExistence type="predicted"/>
<comment type="caution">
    <text evidence="3">The sequence shown here is derived from an EMBL/GenBank/DDBJ whole genome shotgun (WGS) entry which is preliminary data.</text>
</comment>
<protein>
    <recommendedName>
        <fullName evidence="5">DUF998 domain-containing protein</fullName>
    </recommendedName>
</protein>
<name>A0ABT2H192_9MICO</name>
<evidence type="ECO:0000313" key="3">
    <source>
        <dbReference type="EMBL" id="MCS5733697.1"/>
    </source>
</evidence>
<feature type="region of interest" description="Disordered" evidence="1">
    <location>
        <begin position="1"/>
        <end position="29"/>
    </location>
</feature>